<dbReference type="FunFam" id="3.40.50.720:FF:000214">
    <property type="entry name" value="L-xylulose reductase"/>
    <property type="match status" value="1"/>
</dbReference>
<dbReference type="InterPro" id="IPR051737">
    <property type="entry name" value="L-xylulose/Carbonyl_redctase"/>
</dbReference>
<dbReference type="PRINTS" id="PR00081">
    <property type="entry name" value="GDHRDH"/>
</dbReference>
<evidence type="ECO:0000256" key="4">
    <source>
        <dbReference type="ARBA" id="ARBA00023002"/>
    </source>
</evidence>
<dbReference type="PANTHER" id="PTHR44252">
    <property type="entry name" value="D-ERYTHRULOSE REDUCTASE"/>
    <property type="match status" value="1"/>
</dbReference>
<proteinExistence type="inferred from homology"/>
<dbReference type="EMBL" id="WJBH02000002">
    <property type="protein sequence ID" value="KAI9562854.1"/>
    <property type="molecule type" value="Genomic_DNA"/>
</dbReference>
<evidence type="ECO:0000313" key="7">
    <source>
        <dbReference type="Proteomes" id="UP000820818"/>
    </source>
</evidence>
<comment type="similarity">
    <text evidence="1 5">Belongs to the short-chain dehydrogenases/reductases (SDR) family.</text>
</comment>
<accession>A0AAD5L077</accession>
<keyword evidence="4" id="KW-0560">Oxidoreductase</keyword>
<dbReference type="Proteomes" id="UP000820818">
    <property type="component" value="Linkage Group LG2"/>
</dbReference>
<evidence type="ECO:0000256" key="3">
    <source>
        <dbReference type="ARBA" id="ARBA00022857"/>
    </source>
</evidence>
<evidence type="ECO:0000256" key="5">
    <source>
        <dbReference type="RuleBase" id="RU000363"/>
    </source>
</evidence>
<dbReference type="AlphaFoldDB" id="A0AAD5L077"/>
<evidence type="ECO:0000256" key="1">
    <source>
        <dbReference type="ARBA" id="ARBA00006484"/>
    </source>
</evidence>
<organism evidence="6 7">
    <name type="scientific">Daphnia sinensis</name>
    <dbReference type="NCBI Taxonomy" id="1820382"/>
    <lineage>
        <taxon>Eukaryota</taxon>
        <taxon>Metazoa</taxon>
        <taxon>Ecdysozoa</taxon>
        <taxon>Arthropoda</taxon>
        <taxon>Crustacea</taxon>
        <taxon>Branchiopoda</taxon>
        <taxon>Diplostraca</taxon>
        <taxon>Cladocera</taxon>
        <taxon>Anomopoda</taxon>
        <taxon>Daphniidae</taxon>
        <taxon>Daphnia</taxon>
        <taxon>Daphnia similis group</taxon>
    </lineage>
</organism>
<name>A0AAD5L077_9CRUS</name>
<dbReference type="NCBIfam" id="NF005559">
    <property type="entry name" value="PRK07231.1"/>
    <property type="match status" value="1"/>
</dbReference>
<keyword evidence="7" id="KW-1185">Reference proteome</keyword>
<dbReference type="GO" id="GO:0005997">
    <property type="term" value="P:xylulose metabolic process"/>
    <property type="evidence" value="ECO:0007669"/>
    <property type="project" value="TreeGrafter"/>
</dbReference>
<evidence type="ECO:0000313" key="6">
    <source>
        <dbReference type="EMBL" id="KAI9562854.1"/>
    </source>
</evidence>
<sequence length="244" mass="25985">MDIKFTGKTALVTGAGQGIGRAIAKRLFQHGAEVFALSKSPENLQSLLREAPGIHTVTVDLEDWEATEKAVKGLGHIDLLVNNAGVAILEPFLDIKSGSFDKLFNVNLKAVINVSQIVAKQMIDSKIGGSIVHVSSQASQAPLKDHAVYCSTKAALDMLCKVMALELGQHKIRVNCVNPTVVLTEMGKLGWSDPSKADPMLAGIPLGRFAEVEEVVDAVVYLLSDRASMIHGTTLPVDGGFLAC</sequence>
<comment type="subunit">
    <text evidence="2">Homotetramer.</text>
</comment>
<dbReference type="PANTHER" id="PTHR44252:SF3">
    <property type="entry name" value="D-ERYTHRULOSE REDUCTASE-RELATED"/>
    <property type="match status" value="1"/>
</dbReference>
<dbReference type="GO" id="GO:0004090">
    <property type="term" value="F:carbonyl reductase (NADPH) activity"/>
    <property type="evidence" value="ECO:0007669"/>
    <property type="project" value="TreeGrafter"/>
</dbReference>
<reference evidence="6 7" key="1">
    <citation type="submission" date="2022-05" db="EMBL/GenBank/DDBJ databases">
        <title>A multi-omics perspective on studying reproductive biology in Daphnia sinensis.</title>
        <authorList>
            <person name="Jia J."/>
        </authorList>
    </citation>
    <scope>NUCLEOTIDE SEQUENCE [LARGE SCALE GENOMIC DNA]</scope>
    <source>
        <strain evidence="6 7">WSL</strain>
    </source>
</reference>
<dbReference type="PROSITE" id="PS00061">
    <property type="entry name" value="ADH_SHORT"/>
    <property type="match status" value="1"/>
</dbReference>
<dbReference type="SUPFAM" id="SSF51735">
    <property type="entry name" value="NAD(P)-binding Rossmann-fold domains"/>
    <property type="match status" value="1"/>
</dbReference>
<dbReference type="GO" id="GO:0006006">
    <property type="term" value="P:glucose metabolic process"/>
    <property type="evidence" value="ECO:0007669"/>
    <property type="project" value="TreeGrafter"/>
</dbReference>
<dbReference type="InterPro" id="IPR020904">
    <property type="entry name" value="Sc_DH/Rdtase_CS"/>
</dbReference>
<dbReference type="InterPro" id="IPR036291">
    <property type="entry name" value="NAD(P)-bd_dom_sf"/>
</dbReference>
<evidence type="ECO:0008006" key="8">
    <source>
        <dbReference type="Google" id="ProtNLM"/>
    </source>
</evidence>
<dbReference type="PRINTS" id="PR00080">
    <property type="entry name" value="SDRFAMILY"/>
</dbReference>
<gene>
    <name evidence="6" type="ORF">GHT06_010309</name>
</gene>
<dbReference type="InterPro" id="IPR002347">
    <property type="entry name" value="SDR_fam"/>
</dbReference>
<keyword evidence="3" id="KW-0521">NADP</keyword>
<dbReference type="Gene3D" id="3.40.50.720">
    <property type="entry name" value="NAD(P)-binding Rossmann-like Domain"/>
    <property type="match status" value="1"/>
</dbReference>
<evidence type="ECO:0000256" key="2">
    <source>
        <dbReference type="ARBA" id="ARBA00011881"/>
    </source>
</evidence>
<dbReference type="GO" id="GO:0050038">
    <property type="term" value="F:L-xylulose reductase (NADPH) activity"/>
    <property type="evidence" value="ECO:0007669"/>
    <property type="project" value="TreeGrafter"/>
</dbReference>
<comment type="caution">
    <text evidence="6">The sequence shown here is derived from an EMBL/GenBank/DDBJ whole genome shotgun (WGS) entry which is preliminary data.</text>
</comment>
<dbReference type="Pfam" id="PF00106">
    <property type="entry name" value="adh_short"/>
    <property type="match status" value="1"/>
</dbReference>
<protein>
    <recommendedName>
        <fullName evidence="8">L-xylulose reductase</fullName>
    </recommendedName>
</protein>